<dbReference type="SMART" id="SM00369">
    <property type="entry name" value="LRR_TYP"/>
    <property type="match status" value="11"/>
</dbReference>
<dbReference type="InterPro" id="IPR050328">
    <property type="entry name" value="Dev_Immune_Receptor"/>
</dbReference>
<keyword evidence="8 9" id="KW-0472">Membrane</keyword>
<dbReference type="GeneID" id="115463015"/>
<protein>
    <submittedName>
        <fullName evidence="12">Leucine-rich repeat-containing protein 70</fullName>
    </submittedName>
</protein>
<evidence type="ECO:0000259" key="10">
    <source>
        <dbReference type="SMART" id="SM00082"/>
    </source>
</evidence>
<dbReference type="Proteomes" id="UP000515156">
    <property type="component" value="Chromosome 2"/>
</dbReference>
<proteinExistence type="predicted"/>
<dbReference type="PANTHER" id="PTHR24373">
    <property type="entry name" value="SLIT RELATED LEUCINE-RICH REPEAT NEURONAL PROTEIN"/>
    <property type="match status" value="1"/>
</dbReference>
<keyword evidence="6" id="KW-0677">Repeat</keyword>
<dbReference type="AlphaFoldDB" id="A0A6P7XEG9"/>
<evidence type="ECO:0000256" key="1">
    <source>
        <dbReference type="ARBA" id="ARBA00004236"/>
    </source>
</evidence>
<dbReference type="OrthoDB" id="6363818at2759"/>
<evidence type="ECO:0000256" key="3">
    <source>
        <dbReference type="ARBA" id="ARBA00022614"/>
    </source>
</evidence>
<dbReference type="InterPro" id="IPR032675">
    <property type="entry name" value="LRR_dom_sf"/>
</dbReference>
<dbReference type="FunCoup" id="A0A6P7XEG9">
    <property type="interactions" value="36"/>
</dbReference>
<dbReference type="SMART" id="SM00082">
    <property type="entry name" value="LRRCT"/>
    <property type="match status" value="1"/>
</dbReference>
<dbReference type="CTD" id="100130733"/>
<dbReference type="GO" id="GO:0005886">
    <property type="term" value="C:plasma membrane"/>
    <property type="evidence" value="ECO:0007669"/>
    <property type="project" value="UniProtKB-SubCell"/>
</dbReference>
<dbReference type="Pfam" id="PF13855">
    <property type="entry name" value="LRR_8"/>
    <property type="match status" value="3"/>
</dbReference>
<evidence type="ECO:0000256" key="8">
    <source>
        <dbReference type="ARBA" id="ARBA00023136"/>
    </source>
</evidence>
<evidence type="ECO:0000256" key="2">
    <source>
        <dbReference type="ARBA" id="ARBA00022475"/>
    </source>
</evidence>
<dbReference type="Gene3D" id="3.80.10.10">
    <property type="entry name" value="Ribonuclease Inhibitor"/>
    <property type="match status" value="2"/>
</dbReference>
<evidence type="ECO:0000256" key="5">
    <source>
        <dbReference type="ARBA" id="ARBA00022729"/>
    </source>
</evidence>
<name>A0A6P7XEG9_9AMPH</name>
<feature type="domain" description="LRRCT" evidence="10">
    <location>
        <begin position="369"/>
        <end position="418"/>
    </location>
</feature>
<dbReference type="FunFam" id="3.80.10.10:FF:001438">
    <property type="entry name" value="Uncharacterized protein"/>
    <property type="match status" value="1"/>
</dbReference>
<evidence type="ECO:0000256" key="4">
    <source>
        <dbReference type="ARBA" id="ARBA00022692"/>
    </source>
</evidence>
<dbReference type="RefSeq" id="XP_030049035.1">
    <property type="nucleotide sequence ID" value="XM_030193175.1"/>
</dbReference>
<keyword evidence="4 9" id="KW-0812">Transmembrane</keyword>
<evidence type="ECO:0000313" key="11">
    <source>
        <dbReference type="Proteomes" id="UP000515156"/>
    </source>
</evidence>
<dbReference type="PANTHER" id="PTHR24373:SF382">
    <property type="entry name" value="LEUCINE RICH REPEAT CONTAINING 70"/>
    <property type="match status" value="1"/>
</dbReference>
<evidence type="ECO:0000256" key="6">
    <source>
        <dbReference type="ARBA" id="ARBA00022737"/>
    </source>
</evidence>
<dbReference type="InParanoid" id="A0A6P7XEG9"/>
<organism evidence="11 12">
    <name type="scientific">Microcaecilia unicolor</name>
    <dbReference type="NCBI Taxonomy" id="1415580"/>
    <lineage>
        <taxon>Eukaryota</taxon>
        <taxon>Metazoa</taxon>
        <taxon>Chordata</taxon>
        <taxon>Craniata</taxon>
        <taxon>Vertebrata</taxon>
        <taxon>Euteleostomi</taxon>
        <taxon>Amphibia</taxon>
        <taxon>Gymnophiona</taxon>
        <taxon>Siphonopidae</taxon>
        <taxon>Microcaecilia</taxon>
    </lineage>
</organism>
<keyword evidence="2" id="KW-1003">Cell membrane</keyword>
<dbReference type="InterPro" id="IPR001611">
    <property type="entry name" value="Leu-rich_rpt"/>
</dbReference>
<reference evidence="12" key="1">
    <citation type="submission" date="2025-08" db="UniProtKB">
        <authorList>
            <consortium name="RefSeq"/>
        </authorList>
    </citation>
    <scope>IDENTIFICATION</scope>
</reference>
<accession>A0A6P7XEG9</accession>
<gene>
    <name evidence="12" type="primary">LRRC70</name>
</gene>
<feature type="transmembrane region" description="Helical" evidence="9">
    <location>
        <begin position="542"/>
        <end position="562"/>
    </location>
</feature>
<keyword evidence="3" id="KW-0433">Leucine-rich repeat</keyword>
<sequence length="634" mass="71449">MNRKVKIRDMCGFQSSLPFLPLFLHVLSWFLIFLLHKGILGCPSTCPLCTERQANCRGLGLTSIPKDFPKSTTLVYLSGNNISNIHLNELRDLQKVIVLYLDNSGILYVHPKAFADLKKLYNLHLNNNYIRYLDRRIFDGLSNLNYLYLQHNQIAFLPHGLFSDLVAVQYLALQNNHLGVIGTGAFVGMIALHTLNLANNRIAKVSDSAFCQLNNLEHLYLENNSLAHIPSNAFRMLKNLKRLLLSNNPISSIPCFAFKGLSELQDLFLQNAKIKTISVNGFAGLCNLKQLILSHNNLEKINSDTFALLNHLIYLQLDRNKIVRIDNNSFEEMGASLKVLNLAFNKLTDLQPNVLQPLISLTRLQASYNPWNCDCSLFGLRIWLASSPYSVNIHCQNPPKLHGKPLLNVKRTEFENCVNTTTGAIWGLKSNAVTSTVRIQWSKFTTHKTYNKYLDNTDTNSQKSLASSQAQEFLHEIYNANNPPGATPVMPVLPLQILEQLAPANLTNRGNSALPPNATSRALKPHLICQQEVEKLNRSFEILLAFFILACAMIFVLMYKVIQFKKKMKTPENSADNAIEYYSCYQSARYSVSGPVQATPQNPVRSSQSDQIQCLKQTETVCQTEVILVEHSVL</sequence>
<dbReference type="PROSITE" id="PS51450">
    <property type="entry name" value="LRR"/>
    <property type="match status" value="6"/>
</dbReference>
<dbReference type="InterPro" id="IPR000483">
    <property type="entry name" value="Cys-rich_flank_reg_C"/>
</dbReference>
<dbReference type="InterPro" id="IPR003591">
    <property type="entry name" value="Leu-rich_rpt_typical-subtyp"/>
</dbReference>
<dbReference type="KEGG" id="muo:115463015"/>
<dbReference type="GO" id="GO:0005615">
    <property type="term" value="C:extracellular space"/>
    <property type="evidence" value="ECO:0007669"/>
    <property type="project" value="TreeGrafter"/>
</dbReference>
<dbReference type="GO" id="GO:0031012">
    <property type="term" value="C:extracellular matrix"/>
    <property type="evidence" value="ECO:0007669"/>
    <property type="project" value="TreeGrafter"/>
</dbReference>
<feature type="transmembrane region" description="Helical" evidence="9">
    <location>
        <begin position="20"/>
        <end position="40"/>
    </location>
</feature>
<keyword evidence="5" id="KW-0732">Signal</keyword>
<evidence type="ECO:0000256" key="7">
    <source>
        <dbReference type="ARBA" id="ARBA00022989"/>
    </source>
</evidence>
<keyword evidence="11" id="KW-1185">Reference proteome</keyword>
<evidence type="ECO:0000256" key="9">
    <source>
        <dbReference type="SAM" id="Phobius"/>
    </source>
</evidence>
<dbReference type="FunFam" id="3.80.10.10:FF:001367">
    <property type="entry name" value="Leucine-rich repeat-containing protein 70"/>
    <property type="match status" value="1"/>
</dbReference>
<dbReference type="SUPFAM" id="SSF52058">
    <property type="entry name" value="L domain-like"/>
    <property type="match status" value="1"/>
</dbReference>
<dbReference type="Pfam" id="PF00560">
    <property type="entry name" value="LRR_1"/>
    <property type="match status" value="1"/>
</dbReference>
<keyword evidence="7 9" id="KW-1133">Transmembrane helix</keyword>
<evidence type="ECO:0000313" key="12">
    <source>
        <dbReference type="RefSeq" id="XP_030049035.1"/>
    </source>
</evidence>
<comment type="subcellular location">
    <subcellularLocation>
        <location evidence="1">Cell membrane</location>
    </subcellularLocation>
</comment>